<keyword evidence="2" id="KW-0812">Transmembrane</keyword>
<organism evidence="4 5">
    <name type="scientific">Suricata suricatta</name>
    <name type="common">Meerkat</name>
    <dbReference type="NCBI Taxonomy" id="37032"/>
    <lineage>
        <taxon>Eukaryota</taxon>
        <taxon>Metazoa</taxon>
        <taxon>Chordata</taxon>
        <taxon>Craniata</taxon>
        <taxon>Vertebrata</taxon>
        <taxon>Euteleostomi</taxon>
        <taxon>Mammalia</taxon>
        <taxon>Eutheria</taxon>
        <taxon>Laurasiatheria</taxon>
        <taxon>Carnivora</taxon>
        <taxon>Feliformia</taxon>
        <taxon>Herpestidae</taxon>
        <taxon>Suricata</taxon>
    </lineage>
</organism>
<sequence>MGGALVWMLLLPLLLEDPSSQGLSCDVPSADVDWTTEFTATCLNFSGQGLSLPRNQSLQARNVVLLDLSGNGLQELPLPFFALLEKLEVLDVTNNPLDRVDRALAIRCELDLKADCGCVLEPWHQVRRDNCSGQLPLLCLDTATGAWQNISAFLEVGCPPSLSLRTIGALVAGGSLLLGLTIAGPLLVRRLRGHWKVNSRGLDKTWAAQEGSRSGLGKQPRYSSRGLSPKPPEAVKPRPPTPDYENVFVGQPPASHQWAEQGCRTRALGDQGVTCPSESKAEAGNILAQSPVYPIQAWPTHQRIVTST</sequence>
<evidence type="ECO:0000313" key="5">
    <source>
        <dbReference type="Proteomes" id="UP000472268"/>
    </source>
</evidence>
<feature type="transmembrane region" description="Helical" evidence="2">
    <location>
        <begin position="167"/>
        <end position="188"/>
    </location>
</feature>
<evidence type="ECO:0000313" key="4">
    <source>
        <dbReference type="Ensembl" id="ENSSSUP00005007521.1"/>
    </source>
</evidence>
<keyword evidence="2" id="KW-0472">Membrane</keyword>
<feature type="chain" id="PRO_5025559523" evidence="3">
    <location>
        <begin position="23"/>
        <end position="308"/>
    </location>
</feature>
<proteinExistence type="predicted"/>
<feature type="compositionally biased region" description="Pro residues" evidence="1">
    <location>
        <begin position="229"/>
        <end position="242"/>
    </location>
</feature>
<dbReference type="SUPFAM" id="SSF52058">
    <property type="entry name" value="L domain-like"/>
    <property type="match status" value="1"/>
</dbReference>
<keyword evidence="5" id="KW-1185">Reference proteome</keyword>
<gene>
    <name evidence="4" type="primary">LRRC25</name>
</gene>
<feature type="signal peptide" evidence="3">
    <location>
        <begin position="1"/>
        <end position="22"/>
    </location>
</feature>
<evidence type="ECO:0000256" key="2">
    <source>
        <dbReference type="SAM" id="Phobius"/>
    </source>
</evidence>
<dbReference type="AlphaFoldDB" id="A0A673TEV9"/>
<dbReference type="PANTHER" id="PTHR20878:SF0">
    <property type="entry name" value="LEUCINE-RICH REPEAT-CONTAINING PROTEIN 25"/>
    <property type="match status" value="1"/>
</dbReference>
<evidence type="ECO:0000256" key="1">
    <source>
        <dbReference type="SAM" id="MobiDB-lite"/>
    </source>
</evidence>
<dbReference type="InterPro" id="IPR032675">
    <property type="entry name" value="LRR_dom_sf"/>
</dbReference>
<dbReference type="Proteomes" id="UP000472268">
    <property type="component" value="Chromosome 12"/>
</dbReference>
<keyword evidence="3" id="KW-0732">Signal</keyword>
<protein>
    <submittedName>
        <fullName evidence="4">Leucine rich repeat containing 25</fullName>
    </submittedName>
</protein>
<dbReference type="InterPro" id="IPR039243">
    <property type="entry name" value="LRRC25"/>
</dbReference>
<dbReference type="Ensembl" id="ENSSSUT00005008688.1">
    <property type="protein sequence ID" value="ENSSSUP00005007521.1"/>
    <property type="gene ID" value="ENSSSUG00005004883.1"/>
</dbReference>
<reference evidence="4" key="2">
    <citation type="submission" date="2025-08" db="UniProtKB">
        <authorList>
            <consortium name="Ensembl"/>
        </authorList>
    </citation>
    <scope>IDENTIFICATION</scope>
</reference>
<reference evidence="4" key="3">
    <citation type="submission" date="2025-09" db="UniProtKB">
        <authorList>
            <consortium name="Ensembl"/>
        </authorList>
    </citation>
    <scope>IDENTIFICATION</scope>
</reference>
<keyword evidence="2" id="KW-1133">Transmembrane helix</keyword>
<feature type="region of interest" description="Disordered" evidence="1">
    <location>
        <begin position="208"/>
        <end position="243"/>
    </location>
</feature>
<reference evidence="4 5" key="1">
    <citation type="submission" date="2019-05" db="EMBL/GenBank/DDBJ databases">
        <title>A Chromosome-scale Meerkat (S. suricatta) Genome Assembly.</title>
        <authorList>
            <person name="Dudchenko O."/>
            <person name="Lieberman Aiden E."/>
            <person name="Tung J."/>
            <person name="Barreiro L.B."/>
            <person name="Clutton-Brock T.H."/>
        </authorList>
    </citation>
    <scope>NUCLEOTIDE SEQUENCE [LARGE SCALE GENOMIC DNA]</scope>
</reference>
<name>A0A673TEV9_SURSU</name>
<dbReference type="Gene3D" id="3.80.10.10">
    <property type="entry name" value="Ribonuclease Inhibitor"/>
    <property type="match status" value="1"/>
</dbReference>
<dbReference type="PANTHER" id="PTHR20878">
    <property type="entry name" value="LEUCINE-RICH REPEAT CONTAINING PROTEIN 25"/>
    <property type="match status" value="1"/>
</dbReference>
<evidence type="ECO:0000256" key="3">
    <source>
        <dbReference type="SAM" id="SignalP"/>
    </source>
</evidence>
<accession>A0A673TEV9</accession>